<protein>
    <submittedName>
        <fullName evidence="2">Vir protein, putative</fullName>
    </submittedName>
</protein>
<dbReference type="Proteomes" id="UP000305196">
    <property type="component" value="Unassembled WGS sequence"/>
</dbReference>
<dbReference type="VEuPathDB" id="PlasmoDB:PVPAM_040006300"/>
<dbReference type="VEuPathDB" id="PlasmoDB:PVX_106210"/>
<dbReference type="EMBL" id="FLYI01000077">
    <property type="protein sequence ID" value="SCA81791.1"/>
    <property type="molecule type" value="Genomic_DNA"/>
</dbReference>
<feature type="region of interest" description="Disordered" evidence="1">
    <location>
        <begin position="284"/>
        <end position="332"/>
    </location>
</feature>
<feature type="region of interest" description="Disordered" evidence="1">
    <location>
        <begin position="232"/>
        <end position="255"/>
    </location>
</feature>
<accession>A0A1G4EEV7</accession>
<feature type="compositionally biased region" description="Basic and acidic residues" evidence="1">
    <location>
        <begin position="315"/>
        <end position="330"/>
    </location>
</feature>
<dbReference type="VEuPathDB" id="PlasmoDB:PVP01_0002930"/>
<proteinExistence type="predicted"/>
<dbReference type="VEuPathDB" id="PlasmoDB:PVW1_000009000"/>
<evidence type="ECO:0000313" key="3">
    <source>
        <dbReference type="Proteomes" id="UP000305196"/>
    </source>
</evidence>
<dbReference type="AlphaFoldDB" id="A0A1G4EEV7"/>
<feature type="compositionally biased region" description="Polar residues" evidence="1">
    <location>
        <begin position="243"/>
        <end position="255"/>
    </location>
</feature>
<gene>
    <name evidence="2" type="ORF">PVC01_000036300</name>
</gene>
<evidence type="ECO:0000256" key="1">
    <source>
        <dbReference type="SAM" id="MobiDB-lite"/>
    </source>
</evidence>
<sequence>MTQCTSKSKEYVDYNCYHCLKDKFYGCYVVQDAKPYLNKALNSTFRNIPKFSDAEKLLIWILKHLSCTRVFYDGFINMPCKYINYWLNKKVQGVYPYDYNLKFDIFKKFVEDFYPVVEGYNNFKSCMNNIKFLDDDDDEYEKNDMLYTLYNMYDELKMIHEAVYIERNTCGIIHKITILANDIARRYENDDKFIKVLRDLRDEIKNGKGEYKRLCASKLEQLNKMVTQEAFPDKVPVTETPKETLQSSGSLDQSNLQPLAQLSEKGIGNQPGENVDLQASARTVQLSSGERLTQLPHERSPPEAQRPMGSSLGVSHHENSRHAGDSHEYISEPSLFPGEQYEQSRGAHSRSKYTGYNSVEKGITTGVTTPTDGTQSYLEGFKGTITGVLGSVDPGPVLVVSGGMGALFLLFKLDLSLEEEEDDSVKFLELLEDLHQEISQIFMNMKVGILDMVQ</sequence>
<reference evidence="2 3" key="1">
    <citation type="submission" date="2016-07" db="EMBL/GenBank/DDBJ databases">
        <authorList>
            <consortium name="Pathogen Informatics"/>
        </authorList>
    </citation>
    <scope>NUCLEOTIDE SEQUENCE [LARGE SCALE GENOMIC DNA]</scope>
</reference>
<organism evidence="2 3">
    <name type="scientific">Plasmodium vivax</name>
    <name type="common">malaria parasite P. vivax</name>
    <dbReference type="NCBI Taxonomy" id="5855"/>
    <lineage>
        <taxon>Eukaryota</taxon>
        <taxon>Sar</taxon>
        <taxon>Alveolata</taxon>
        <taxon>Apicomplexa</taxon>
        <taxon>Aconoidasida</taxon>
        <taxon>Haemosporida</taxon>
        <taxon>Plasmodiidae</taxon>
        <taxon>Plasmodium</taxon>
        <taxon>Plasmodium (Plasmodium)</taxon>
    </lineage>
</organism>
<evidence type="ECO:0000313" key="2">
    <source>
        <dbReference type="EMBL" id="SCA81791.1"/>
    </source>
</evidence>
<name>A0A1G4EEV7_PLAVI</name>